<dbReference type="EMBL" id="CP066681">
    <property type="protein sequence ID" value="QQG36796.1"/>
    <property type="molecule type" value="Genomic_DNA"/>
</dbReference>
<reference evidence="1 2" key="1">
    <citation type="submission" date="2020-07" db="EMBL/GenBank/DDBJ databases">
        <title>Huge and variable diversity of episymbiotic CPR bacteria and DPANN archaea in groundwater ecosystems.</title>
        <authorList>
            <person name="He C.Y."/>
            <person name="Keren R."/>
            <person name="Whittaker M."/>
            <person name="Farag I.F."/>
            <person name="Doudna J."/>
            <person name="Cate J.H.D."/>
            <person name="Banfield J.F."/>
        </authorList>
    </citation>
    <scope>NUCLEOTIDE SEQUENCE [LARGE SCALE GENOMIC DNA]</scope>
    <source>
        <strain evidence="1">NC_groundwater_70_Ag_B-0.1um_54_66</strain>
    </source>
</reference>
<sequence length="130" mass="13806">MGLPEYAARANLLTMRFFLFALILSIFVSGYMTAAHAFAPVSEGKGQVESMAFCDGCQPNNTDSGDQDDNGQFNNGGCMACHHCCSGQVAFPSAADFNPLPTKQALTPALVSNLTGDHTFSLLRPPKSLV</sequence>
<protein>
    <submittedName>
        <fullName evidence="1">Uncharacterized protein</fullName>
    </submittedName>
</protein>
<proteinExistence type="predicted"/>
<dbReference type="AlphaFoldDB" id="A0A7T5UHB8"/>
<accession>A0A7T5UHB8</accession>
<gene>
    <name evidence="1" type="ORF">HYS17_03230</name>
</gene>
<name>A0A7T5UHB8_9BACT</name>
<evidence type="ECO:0000313" key="1">
    <source>
        <dbReference type="EMBL" id="QQG36796.1"/>
    </source>
</evidence>
<dbReference type="Proteomes" id="UP000595362">
    <property type="component" value="Chromosome"/>
</dbReference>
<evidence type="ECO:0000313" key="2">
    <source>
        <dbReference type="Proteomes" id="UP000595362"/>
    </source>
</evidence>
<organism evidence="1 2">
    <name type="scientific">Micavibrio aeruginosavorus</name>
    <dbReference type="NCBI Taxonomy" id="349221"/>
    <lineage>
        <taxon>Bacteria</taxon>
        <taxon>Pseudomonadati</taxon>
        <taxon>Bdellovibrionota</taxon>
        <taxon>Bdellovibrionia</taxon>
        <taxon>Bdellovibrionales</taxon>
        <taxon>Pseudobdellovibrionaceae</taxon>
        <taxon>Micavibrio</taxon>
    </lineage>
</organism>